<keyword evidence="1" id="KW-0472">Membrane</keyword>
<sequence length="53" mass="5955">MGSSRIKLNNLIYIKNKIIGTILGFSAYSIIKKIYMEGMRIGEPCELAYENVG</sequence>
<dbReference type="RefSeq" id="WP_218282293.1">
    <property type="nucleotide sequence ID" value="NZ_CP078093.1"/>
</dbReference>
<keyword evidence="1" id="KW-1133">Transmembrane helix</keyword>
<evidence type="ECO:0000256" key="1">
    <source>
        <dbReference type="SAM" id="Phobius"/>
    </source>
</evidence>
<protein>
    <submittedName>
        <fullName evidence="2">Uncharacterized protein</fullName>
    </submittedName>
</protein>
<evidence type="ECO:0000313" key="2">
    <source>
        <dbReference type="EMBL" id="QXM05595.1"/>
    </source>
</evidence>
<dbReference type="Proteomes" id="UP000886818">
    <property type="component" value="Chromosome"/>
</dbReference>
<dbReference type="EMBL" id="CP078093">
    <property type="protein sequence ID" value="QXM05595.1"/>
    <property type="molecule type" value="Genomic_DNA"/>
</dbReference>
<proteinExistence type="predicted"/>
<name>A0ABX8R967_9CLOT</name>
<gene>
    <name evidence="2" type="ORF">KVH43_09445</name>
</gene>
<accession>A0ABX8R967</accession>
<organism evidence="2 3">
    <name type="scientific">Crassaminicella indica</name>
    <dbReference type="NCBI Taxonomy" id="2855394"/>
    <lineage>
        <taxon>Bacteria</taxon>
        <taxon>Bacillati</taxon>
        <taxon>Bacillota</taxon>
        <taxon>Clostridia</taxon>
        <taxon>Eubacteriales</taxon>
        <taxon>Clostridiaceae</taxon>
        <taxon>Crassaminicella</taxon>
    </lineage>
</organism>
<reference evidence="2" key="1">
    <citation type="submission" date="2021-07" db="EMBL/GenBank/DDBJ databases">
        <title>Complete genome sequence of Crassaminicella sp. 143-21, isolated from a deep-sea hydrothermal vent.</title>
        <authorList>
            <person name="Li X."/>
        </authorList>
    </citation>
    <scope>NUCLEOTIDE SEQUENCE</scope>
    <source>
        <strain evidence="2">143-21</strain>
    </source>
</reference>
<keyword evidence="3" id="KW-1185">Reference proteome</keyword>
<keyword evidence="1" id="KW-0812">Transmembrane</keyword>
<feature type="transmembrane region" description="Helical" evidence="1">
    <location>
        <begin position="12"/>
        <end position="31"/>
    </location>
</feature>
<evidence type="ECO:0000313" key="3">
    <source>
        <dbReference type="Proteomes" id="UP000886818"/>
    </source>
</evidence>